<evidence type="ECO:0000313" key="2">
    <source>
        <dbReference type="Proteomes" id="UP001234297"/>
    </source>
</evidence>
<gene>
    <name evidence="1" type="ORF">MRB53_022543</name>
</gene>
<protein>
    <submittedName>
        <fullName evidence="1">Uncharacterized protein</fullName>
    </submittedName>
</protein>
<reference evidence="1 2" key="1">
    <citation type="journal article" date="2022" name="Hortic Res">
        <title>A haplotype resolved chromosomal level avocado genome allows analysis of novel avocado genes.</title>
        <authorList>
            <person name="Nath O."/>
            <person name="Fletcher S.J."/>
            <person name="Hayward A."/>
            <person name="Shaw L.M."/>
            <person name="Masouleh A.K."/>
            <person name="Furtado A."/>
            <person name="Henry R.J."/>
            <person name="Mitter N."/>
        </authorList>
    </citation>
    <scope>NUCLEOTIDE SEQUENCE [LARGE SCALE GENOMIC DNA]</scope>
    <source>
        <strain evidence="2">cv. Hass</strain>
    </source>
</reference>
<sequence length="344" mass="37306">MDEEQAKTEIWNYIFGFTDPLVLKCAIELGIADAIEVAGRPMTLNELSAAIGCAPDPLYRIMRFLVHRRVFGETCTSDDRGDLASYALTPLSRLLVRDGQNSMAALVLFETSPVMLTPWHALSAYIRGGAPPSFLASHGDHVWGHAAGNPEHSKLINDAMACDASIVVPAIVNGCIGVFDGLATVVDVGGGNGATLHMLVKACPWIKGINFDVPHVVDAAPEHNGVKHIGGDMFLTIPKADAVLMKWVLHNWGDEACIRILRNCKEAIPEDRGKVIIVDAVVVEEDRSGGLNDVRLMLDILMMIHTNGKERTEAEWKSLLTAAGFSRYTVTSIPTVQSVIEAYP</sequence>
<proteinExistence type="predicted"/>
<name>A0ACC2L721_PERAE</name>
<evidence type="ECO:0000313" key="1">
    <source>
        <dbReference type="EMBL" id="KAJ8629220.1"/>
    </source>
</evidence>
<accession>A0ACC2L721</accession>
<dbReference type="Proteomes" id="UP001234297">
    <property type="component" value="Chromosome 7"/>
</dbReference>
<dbReference type="EMBL" id="CM056815">
    <property type="protein sequence ID" value="KAJ8629220.1"/>
    <property type="molecule type" value="Genomic_DNA"/>
</dbReference>
<keyword evidence="2" id="KW-1185">Reference proteome</keyword>
<organism evidence="1 2">
    <name type="scientific">Persea americana</name>
    <name type="common">Avocado</name>
    <dbReference type="NCBI Taxonomy" id="3435"/>
    <lineage>
        <taxon>Eukaryota</taxon>
        <taxon>Viridiplantae</taxon>
        <taxon>Streptophyta</taxon>
        <taxon>Embryophyta</taxon>
        <taxon>Tracheophyta</taxon>
        <taxon>Spermatophyta</taxon>
        <taxon>Magnoliopsida</taxon>
        <taxon>Magnoliidae</taxon>
        <taxon>Laurales</taxon>
        <taxon>Lauraceae</taxon>
        <taxon>Persea</taxon>
    </lineage>
</organism>
<comment type="caution">
    <text evidence="1">The sequence shown here is derived from an EMBL/GenBank/DDBJ whole genome shotgun (WGS) entry which is preliminary data.</text>
</comment>